<evidence type="ECO:0008006" key="3">
    <source>
        <dbReference type="Google" id="ProtNLM"/>
    </source>
</evidence>
<protein>
    <recommendedName>
        <fullName evidence="3">Crinkler family protein</fullName>
    </recommendedName>
</protein>
<gene>
    <name evidence="1" type="ORF">RhiirA4_490071</name>
</gene>
<sequence length="223" mass="25827">MPFMERNTDQVILEIMKNIQNHLQGSKSKIDFNILVSGGAPGIGKTRFGSEIFKYLENNQNWVPSEWENNLQLISLYLDFGNGCKLDSYDDELTPTVIIGLRIAYLFFIDGKYTMKFEAFRRLVWEYREIFNISEVFASIYNLQPDRHIVVFLHIDEFQLIDQWEFQAVNKRKVLAKELFKEMINGLASYMLGPPSHIYVQTFLSGTAPQYVIAAKESSKSNA</sequence>
<reference evidence="1 2" key="1">
    <citation type="submission" date="2015-10" db="EMBL/GenBank/DDBJ databases">
        <title>Genome analyses suggest a sexual origin of heterokaryosis in a supposedly ancient asexual fungus.</title>
        <authorList>
            <person name="Ropars J."/>
            <person name="Sedzielewska K."/>
            <person name="Noel J."/>
            <person name="Charron P."/>
            <person name="Farinelli L."/>
            <person name="Marton T."/>
            <person name="Kruger M."/>
            <person name="Pelin A."/>
            <person name="Brachmann A."/>
            <person name="Corradi N."/>
        </authorList>
    </citation>
    <scope>NUCLEOTIDE SEQUENCE [LARGE SCALE GENOMIC DNA]</scope>
    <source>
        <strain evidence="1 2">A4</strain>
    </source>
</reference>
<dbReference type="VEuPathDB" id="FungiDB:RhiirA1_476586"/>
<name>A0A2I1HV99_9GLOM</name>
<proteinExistence type="predicted"/>
<evidence type="ECO:0000313" key="2">
    <source>
        <dbReference type="Proteomes" id="UP000234323"/>
    </source>
</evidence>
<dbReference type="AlphaFoldDB" id="A0A2I1HV99"/>
<keyword evidence="2" id="KW-1185">Reference proteome</keyword>
<dbReference type="Proteomes" id="UP000234323">
    <property type="component" value="Unassembled WGS sequence"/>
</dbReference>
<evidence type="ECO:0000313" key="1">
    <source>
        <dbReference type="EMBL" id="PKY62831.1"/>
    </source>
</evidence>
<organism evidence="1 2">
    <name type="scientific">Rhizophagus irregularis</name>
    <dbReference type="NCBI Taxonomy" id="588596"/>
    <lineage>
        <taxon>Eukaryota</taxon>
        <taxon>Fungi</taxon>
        <taxon>Fungi incertae sedis</taxon>
        <taxon>Mucoromycota</taxon>
        <taxon>Glomeromycotina</taxon>
        <taxon>Glomeromycetes</taxon>
        <taxon>Glomerales</taxon>
        <taxon>Glomeraceae</taxon>
        <taxon>Rhizophagus</taxon>
    </lineage>
</organism>
<comment type="caution">
    <text evidence="1">The sequence shown here is derived from an EMBL/GenBank/DDBJ whole genome shotgun (WGS) entry which is preliminary data.</text>
</comment>
<accession>A0A2I1HV99</accession>
<dbReference type="EMBL" id="LLXI01008147">
    <property type="protein sequence ID" value="PKY62831.1"/>
    <property type="molecule type" value="Genomic_DNA"/>
</dbReference>